<dbReference type="EMBL" id="JANPWB010000009">
    <property type="protein sequence ID" value="KAJ1155598.1"/>
    <property type="molecule type" value="Genomic_DNA"/>
</dbReference>
<feature type="region of interest" description="Disordered" evidence="1">
    <location>
        <begin position="120"/>
        <end position="150"/>
    </location>
</feature>
<evidence type="ECO:0000313" key="3">
    <source>
        <dbReference type="Proteomes" id="UP001066276"/>
    </source>
</evidence>
<feature type="compositionally biased region" description="Basic and acidic residues" evidence="1">
    <location>
        <begin position="21"/>
        <end position="32"/>
    </location>
</feature>
<organism evidence="2 3">
    <name type="scientific">Pleurodeles waltl</name>
    <name type="common">Iberian ribbed newt</name>
    <dbReference type="NCBI Taxonomy" id="8319"/>
    <lineage>
        <taxon>Eukaryota</taxon>
        <taxon>Metazoa</taxon>
        <taxon>Chordata</taxon>
        <taxon>Craniata</taxon>
        <taxon>Vertebrata</taxon>
        <taxon>Euteleostomi</taxon>
        <taxon>Amphibia</taxon>
        <taxon>Batrachia</taxon>
        <taxon>Caudata</taxon>
        <taxon>Salamandroidea</taxon>
        <taxon>Salamandridae</taxon>
        <taxon>Pleurodelinae</taxon>
        <taxon>Pleurodeles</taxon>
    </lineage>
</organism>
<name>A0AAV7RXN4_PLEWA</name>
<proteinExistence type="predicted"/>
<dbReference type="Proteomes" id="UP001066276">
    <property type="component" value="Chromosome 5"/>
</dbReference>
<evidence type="ECO:0000256" key="1">
    <source>
        <dbReference type="SAM" id="MobiDB-lite"/>
    </source>
</evidence>
<protein>
    <submittedName>
        <fullName evidence="2">Uncharacterized protein</fullName>
    </submittedName>
</protein>
<keyword evidence="3" id="KW-1185">Reference proteome</keyword>
<gene>
    <name evidence="2" type="ORF">NDU88_008327</name>
</gene>
<dbReference type="AlphaFoldDB" id="A0AAV7RXN4"/>
<accession>A0AAV7RXN4</accession>
<feature type="region of interest" description="Disordered" evidence="1">
    <location>
        <begin position="1"/>
        <end position="37"/>
    </location>
</feature>
<evidence type="ECO:0000313" key="2">
    <source>
        <dbReference type="EMBL" id="KAJ1155598.1"/>
    </source>
</evidence>
<feature type="region of interest" description="Disordered" evidence="1">
    <location>
        <begin position="57"/>
        <end position="86"/>
    </location>
</feature>
<sequence>MANLRGDGAYIYGEGAGPTAAEKDSLPADEYKASPSKNAAVIEPKELLASTVECKRRTLGPQGEAPAEKGVTVSQGNKNKGSVEEKWERATPFTVYSLKWLFSNIKNCTDMGLAPVASTKDAPSVENMGIRDPVASSPDNTSRLAAKCKG</sequence>
<reference evidence="2" key="1">
    <citation type="journal article" date="2022" name="bioRxiv">
        <title>Sequencing and chromosome-scale assembly of the giantPleurodeles waltlgenome.</title>
        <authorList>
            <person name="Brown T."/>
            <person name="Elewa A."/>
            <person name="Iarovenko S."/>
            <person name="Subramanian E."/>
            <person name="Araus A.J."/>
            <person name="Petzold A."/>
            <person name="Susuki M."/>
            <person name="Suzuki K.-i.T."/>
            <person name="Hayashi T."/>
            <person name="Toyoda A."/>
            <person name="Oliveira C."/>
            <person name="Osipova E."/>
            <person name="Leigh N.D."/>
            <person name="Simon A."/>
            <person name="Yun M.H."/>
        </authorList>
    </citation>
    <scope>NUCLEOTIDE SEQUENCE</scope>
    <source>
        <strain evidence="2">20211129_DDA</strain>
        <tissue evidence="2">Liver</tissue>
    </source>
</reference>
<comment type="caution">
    <text evidence="2">The sequence shown here is derived from an EMBL/GenBank/DDBJ whole genome shotgun (WGS) entry which is preliminary data.</text>
</comment>